<organism evidence="9 10">
    <name type="scientific">Tenebrio molitor</name>
    <name type="common">Yellow mealworm beetle</name>
    <dbReference type="NCBI Taxonomy" id="7067"/>
    <lineage>
        <taxon>Eukaryota</taxon>
        <taxon>Metazoa</taxon>
        <taxon>Ecdysozoa</taxon>
        <taxon>Arthropoda</taxon>
        <taxon>Hexapoda</taxon>
        <taxon>Insecta</taxon>
        <taxon>Pterygota</taxon>
        <taxon>Neoptera</taxon>
        <taxon>Endopterygota</taxon>
        <taxon>Coleoptera</taxon>
        <taxon>Polyphaga</taxon>
        <taxon>Cucujiformia</taxon>
        <taxon>Tenebrionidae</taxon>
        <taxon>Tenebrio</taxon>
    </lineage>
</organism>
<evidence type="ECO:0000256" key="4">
    <source>
        <dbReference type="ARBA" id="ARBA00020099"/>
    </source>
</evidence>
<reference evidence="9" key="2">
    <citation type="submission" date="2021-08" db="EMBL/GenBank/DDBJ databases">
        <authorList>
            <person name="Eriksson T."/>
        </authorList>
    </citation>
    <scope>NUCLEOTIDE SEQUENCE</scope>
    <source>
        <strain evidence="9">Stoneville</strain>
        <tissue evidence="9">Whole head</tissue>
    </source>
</reference>
<dbReference type="AlphaFoldDB" id="A0A8J6LGZ1"/>
<keyword evidence="7" id="KW-0539">Nucleus</keyword>
<name>A0A8J6LGZ1_TENMO</name>
<evidence type="ECO:0000313" key="10">
    <source>
        <dbReference type="Proteomes" id="UP000719412"/>
    </source>
</evidence>
<dbReference type="GO" id="GO:0044549">
    <property type="term" value="F:GTP cyclohydrolase binding"/>
    <property type="evidence" value="ECO:0007669"/>
    <property type="project" value="TreeGrafter"/>
</dbReference>
<dbReference type="EMBL" id="JABDTM020016346">
    <property type="protein sequence ID" value="KAH0818903.1"/>
    <property type="molecule type" value="Genomic_DNA"/>
</dbReference>
<evidence type="ECO:0000256" key="5">
    <source>
        <dbReference type="ARBA" id="ARBA00022490"/>
    </source>
</evidence>
<keyword evidence="10" id="KW-1185">Reference proteome</keyword>
<reference evidence="9" key="1">
    <citation type="journal article" date="2020" name="J Insects Food Feed">
        <title>The yellow mealworm (Tenebrio molitor) genome: a resource for the emerging insects as food and feed industry.</title>
        <authorList>
            <person name="Eriksson T."/>
            <person name="Andere A."/>
            <person name="Kelstrup H."/>
            <person name="Emery V."/>
            <person name="Picard C."/>
        </authorList>
    </citation>
    <scope>NUCLEOTIDE SEQUENCE</scope>
    <source>
        <strain evidence="9">Stoneville</strain>
        <tissue evidence="9">Whole head</tissue>
    </source>
</reference>
<dbReference type="InterPro" id="IPR009112">
    <property type="entry name" value="GTP_CycHdrlase_I_reg"/>
</dbReference>
<dbReference type="Proteomes" id="UP000719412">
    <property type="component" value="Unassembled WGS sequence"/>
</dbReference>
<comment type="subcellular location">
    <subcellularLocation>
        <location evidence="2">Cytoplasm</location>
        <location evidence="2">Cytosol</location>
    </subcellularLocation>
    <subcellularLocation>
        <location evidence="1">Nucleus membrane</location>
    </subcellularLocation>
</comment>
<evidence type="ECO:0000256" key="6">
    <source>
        <dbReference type="ARBA" id="ARBA00023136"/>
    </source>
</evidence>
<evidence type="ECO:0000313" key="9">
    <source>
        <dbReference type="EMBL" id="KAH0818903.1"/>
    </source>
</evidence>
<dbReference type="GO" id="GO:0005829">
    <property type="term" value="C:cytosol"/>
    <property type="evidence" value="ECO:0007669"/>
    <property type="project" value="UniProtKB-SubCell"/>
</dbReference>
<proteinExistence type="inferred from homology"/>
<dbReference type="GO" id="GO:0009890">
    <property type="term" value="P:negative regulation of biosynthetic process"/>
    <property type="evidence" value="ECO:0007669"/>
    <property type="project" value="InterPro"/>
</dbReference>
<accession>A0A8J6LGZ1</accession>
<comment type="caution">
    <text evidence="9">The sequence shown here is derived from an EMBL/GenBank/DDBJ whole genome shotgun (WGS) entry which is preliminary data.</text>
</comment>
<evidence type="ECO:0000256" key="2">
    <source>
        <dbReference type="ARBA" id="ARBA00004514"/>
    </source>
</evidence>
<comment type="similarity">
    <text evidence="3">Belongs to the GFRP family.</text>
</comment>
<dbReference type="PANTHER" id="PTHR16852">
    <property type="entry name" value="GTP CYCLOHYDROLASE 1 FEEDBACK REGULATORY PROTEIN"/>
    <property type="match status" value="1"/>
</dbReference>
<evidence type="ECO:0000256" key="8">
    <source>
        <dbReference type="ARBA" id="ARBA00032599"/>
    </source>
</evidence>
<keyword evidence="5" id="KW-0963">Cytoplasm</keyword>
<dbReference type="GO" id="GO:0031965">
    <property type="term" value="C:nuclear membrane"/>
    <property type="evidence" value="ECO:0007669"/>
    <property type="project" value="UniProtKB-SubCell"/>
</dbReference>
<dbReference type="Gene3D" id="3.30.1410.10">
    <property type="entry name" value="GTP cyclohydrolase I feedback regulatory protein GFRP"/>
    <property type="match status" value="2"/>
</dbReference>
<dbReference type="InterPro" id="IPR036717">
    <property type="entry name" value="GFRP_sf"/>
</dbReference>
<evidence type="ECO:0000256" key="3">
    <source>
        <dbReference type="ARBA" id="ARBA00007605"/>
    </source>
</evidence>
<evidence type="ECO:0000256" key="7">
    <source>
        <dbReference type="ARBA" id="ARBA00023242"/>
    </source>
</evidence>
<sequence>MPYILVRGNLAAYGQRYPWRVLVSGLKAADIEQLNRFASGGYCDDCTIVYMQHPCVILTALEVLGYKVVASSSTSVKQDYNEYMWTMRKDFAEPEPPVSDIAAYQSDNMEIPASLLMSSGTYAYVAVKASLHAADSAVFGLNEDETIALVKRFENYKKDVINGILLKASPLQVVNALGQLGYRVVGTTGETEIVWTLQRDV</sequence>
<dbReference type="PANTHER" id="PTHR16852:SF2">
    <property type="entry name" value="GTP CYCLOHYDROLASE 1 FEEDBACK REGULATORY PROTEIN"/>
    <property type="match status" value="1"/>
</dbReference>
<protein>
    <recommendedName>
        <fullName evidence="4">GTP cyclohydrolase 1 feedback regulatory protein</fullName>
    </recommendedName>
    <alternativeName>
        <fullName evidence="8">GTP cyclohydrolase I feedback regulatory protein</fullName>
    </alternativeName>
</protein>
<keyword evidence="6" id="KW-0472">Membrane</keyword>
<gene>
    <name evidence="9" type="ORF">GEV33_003886</name>
</gene>
<evidence type="ECO:0000256" key="1">
    <source>
        <dbReference type="ARBA" id="ARBA00004126"/>
    </source>
</evidence>